<gene>
    <name evidence="1" type="ORF">HICCMSTLAB_LOCUS701</name>
</gene>
<keyword evidence="2" id="KW-1185">Reference proteome</keyword>
<evidence type="ECO:0000313" key="1">
    <source>
        <dbReference type="EMBL" id="CAG5073929.1"/>
    </source>
</evidence>
<reference evidence="1" key="1">
    <citation type="submission" date="2021-04" db="EMBL/GenBank/DDBJ databases">
        <authorList>
            <person name="Chebbi M.A.C M."/>
        </authorList>
    </citation>
    <scope>NUCLEOTIDE SEQUENCE</scope>
</reference>
<comment type="caution">
    <text evidence="1">The sequence shown here is derived from an EMBL/GenBank/DDBJ whole genome shotgun (WGS) entry which is preliminary data.</text>
</comment>
<sequence length="156" mass="17918">YLPGFDDVTLYHNYDRRAAIMLYRKGSSYIVEGNIGGRILRYNNGNDLDDDNSTYVLALMALAKEKGSKNHSYILWKPFLYIMGTIPIYYGNRILDGYVPWIRTLDGSLCCRYDVSLFQVQIFTQLLSKRLMTVLTSTITNFEASWITSNSSPLNK</sequence>
<accession>A0A8J2E5C9</accession>
<dbReference type="AlphaFoldDB" id="A0A8J2E5C9"/>
<dbReference type="Proteomes" id="UP000786811">
    <property type="component" value="Unassembled WGS sequence"/>
</dbReference>
<name>A0A8J2E5C9_COTCN</name>
<evidence type="ECO:0000313" key="2">
    <source>
        <dbReference type="Proteomes" id="UP000786811"/>
    </source>
</evidence>
<organism evidence="1 2">
    <name type="scientific">Cotesia congregata</name>
    <name type="common">Parasitoid wasp</name>
    <name type="synonym">Apanteles congregatus</name>
    <dbReference type="NCBI Taxonomy" id="51543"/>
    <lineage>
        <taxon>Eukaryota</taxon>
        <taxon>Metazoa</taxon>
        <taxon>Ecdysozoa</taxon>
        <taxon>Arthropoda</taxon>
        <taxon>Hexapoda</taxon>
        <taxon>Insecta</taxon>
        <taxon>Pterygota</taxon>
        <taxon>Neoptera</taxon>
        <taxon>Endopterygota</taxon>
        <taxon>Hymenoptera</taxon>
        <taxon>Apocrita</taxon>
        <taxon>Ichneumonoidea</taxon>
        <taxon>Braconidae</taxon>
        <taxon>Microgastrinae</taxon>
        <taxon>Cotesia</taxon>
    </lineage>
</organism>
<feature type="non-terminal residue" evidence="1">
    <location>
        <position position="1"/>
    </location>
</feature>
<proteinExistence type="predicted"/>
<dbReference type="EMBL" id="CAJNRD030001114">
    <property type="protein sequence ID" value="CAG5073929.1"/>
    <property type="molecule type" value="Genomic_DNA"/>
</dbReference>
<dbReference type="OrthoDB" id="10417157at2759"/>
<protein>
    <submittedName>
        <fullName evidence="1">Uncharacterized protein</fullName>
    </submittedName>
</protein>